<feature type="repeat" description="ANK" evidence="3">
    <location>
        <begin position="151"/>
        <end position="183"/>
    </location>
</feature>
<evidence type="ECO:0000256" key="4">
    <source>
        <dbReference type="SAM" id="Coils"/>
    </source>
</evidence>
<feature type="coiled-coil region" evidence="4">
    <location>
        <begin position="65"/>
        <end position="124"/>
    </location>
</feature>
<dbReference type="Gene3D" id="1.20.5.190">
    <property type="match status" value="1"/>
</dbReference>
<feature type="coiled-coil region" evidence="4">
    <location>
        <begin position="265"/>
        <end position="343"/>
    </location>
</feature>
<evidence type="ECO:0000256" key="5">
    <source>
        <dbReference type="SAM" id="MobiDB-lite"/>
    </source>
</evidence>
<dbReference type="PANTHER" id="PTHR24171">
    <property type="entry name" value="ANKYRIN REPEAT DOMAIN-CONTAINING PROTEIN 39-RELATED"/>
    <property type="match status" value="1"/>
</dbReference>
<keyword evidence="1" id="KW-0677">Repeat</keyword>
<dbReference type="Pfam" id="PF12796">
    <property type="entry name" value="Ank_2"/>
    <property type="match status" value="1"/>
</dbReference>
<dbReference type="Pfam" id="PF00612">
    <property type="entry name" value="IQ"/>
    <property type="match status" value="1"/>
</dbReference>
<protein>
    <submittedName>
        <fullName evidence="6">Uncharacterized protein</fullName>
    </submittedName>
</protein>
<keyword evidence="4" id="KW-0175">Coiled coil</keyword>
<dbReference type="InterPro" id="IPR027417">
    <property type="entry name" value="P-loop_NTPase"/>
</dbReference>
<evidence type="ECO:0000313" key="6">
    <source>
        <dbReference type="EMBL" id="KAK3259728.1"/>
    </source>
</evidence>
<feature type="repeat" description="ANK" evidence="3">
    <location>
        <begin position="184"/>
        <end position="216"/>
    </location>
</feature>
<proteinExistence type="predicted"/>
<dbReference type="GO" id="GO:0085020">
    <property type="term" value="P:protein K6-linked ubiquitination"/>
    <property type="evidence" value="ECO:0007669"/>
    <property type="project" value="TreeGrafter"/>
</dbReference>
<dbReference type="PANTHER" id="PTHR24171:SF8">
    <property type="entry name" value="BRCA1-ASSOCIATED RING DOMAIN PROTEIN 1"/>
    <property type="match status" value="1"/>
</dbReference>
<evidence type="ECO:0000256" key="2">
    <source>
        <dbReference type="ARBA" id="ARBA00023043"/>
    </source>
</evidence>
<dbReference type="InterPro" id="IPR002110">
    <property type="entry name" value="Ankyrin_rpt"/>
</dbReference>
<evidence type="ECO:0000256" key="1">
    <source>
        <dbReference type="ARBA" id="ARBA00022737"/>
    </source>
</evidence>
<reference evidence="6 7" key="1">
    <citation type="journal article" date="2015" name="Genome Biol. Evol.">
        <title>Comparative Genomics of a Bacterivorous Green Alga Reveals Evolutionary Causalities and Consequences of Phago-Mixotrophic Mode of Nutrition.</title>
        <authorList>
            <person name="Burns J.A."/>
            <person name="Paasch A."/>
            <person name="Narechania A."/>
            <person name="Kim E."/>
        </authorList>
    </citation>
    <scope>NUCLEOTIDE SEQUENCE [LARGE SCALE GENOMIC DNA]</scope>
    <source>
        <strain evidence="6 7">PLY_AMNH</strain>
    </source>
</reference>
<name>A0AAE0KT43_9CHLO</name>
<dbReference type="Gene3D" id="3.40.50.300">
    <property type="entry name" value="P-loop containing nucleotide triphosphate hydrolases"/>
    <property type="match status" value="1"/>
</dbReference>
<dbReference type="Proteomes" id="UP001190700">
    <property type="component" value="Unassembled WGS sequence"/>
</dbReference>
<dbReference type="CDD" id="cd23767">
    <property type="entry name" value="IQCD"/>
    <property type="match status" value="1"/>
</dbReference>
<feature type="region of interest" description="Disordered" evidence="5">
    <location>
        <begin position="1"/>
        <end position="38"/>
    </location>
</feature>
<accession>A0AAE0KT43</accession>
<dbReference type="AlphaFoldDB" id="A0AAE0KT43"/>
<keyword evidence="2 3" id="KW-0040">ANK repeat</keyword>
<evidence type="ECO:0000313" key="7">
    <source>
        <dbReference type="Proteomes" id="UP001190700"/>
    </source>
</evidence>
<keyword evidence="7" id="KW-1185">Reference proteome</keyword>
<sequence length="534" mass="60149">MPPKKAAAGKAKRAASPTKKPAGKGKGVASGKDKKPAQAAVPQFITDAAIKIQARIRGYLARKHVKKMREDKIAMEKEMEELRANAYRAEVEYERKQQAKQRKKDQEERARIAAEKKLRKELLEACFDDEEDDVIKLLAQPGADVEMADTHNNTCLSEAAAGGAAGIVRLLLSKGADPNSQGEFKRTPLWRACFLGHDQVISMLLDAGADPRIGNDTGEIPKYVANKPEIREMLEAFDLSKTDKLVAQFNARKAEKEASIKAQSMAKINEKASEVTSAKEAYERDQKNLKKAHQELEKRIHEYDTVVGEAKPEELCNITLQTVKDAEKTLEEMKVLADESADNFRSVKLALRNLKDAEGAEDEDEVGIRIELKELDEVLMRDVGNKIRDSGKWPLVIDVSKQVSVFLRYTDTNYVNACSSTNMEPNKLRRSLLGGIRYGKPMVLDLMDVDLMDEIERAFDVIEFGLFDEIMSKGLLQNEAYMKLIRKDDGEEYHPNKFQDSRAQKFKLIIITSNRDPKESLVESTYVMRVKVKK</sequence>
<dbReference type="PROSITE" id="PS50297">
    <property type="entry name" value="ANK_REP_REGION"/>
    <property type="match status" value="1"/>
</dbReference>
<dbReference type="InterPro" id="IPR036770">
    <property type="entry name" value="Ankyrin_rpt-contain_sf"/>
</dbReference>
<gene>
    <name evidence="6" type="ORF">CYMTET_31288</name>
</gene>
<dbReference type="SMART" id="SM00248">
    <property type="entry name" value="ANK"/>
    <property type="match status" value="2"/>
</dbReference>
<evidence type="ECO:0000256" key="3">
    <source>
        <dbReference type="PROSITE-ProRule" id="PRU00023"/>
    </source>
</evidence>
<dbReference type="InterPro" id="IPR000048">
    <property type="entry name" value="IQ_motif_EF-hand-BS"/>
</dbReference>
<dbReference type="PROSITE" id="PS50096">
    <property type="entry name" value="IQ"/>
    <property type="match status" value="1"/>
</dbReference>
<dbReference type="SMART" id="SM00015">
    <property type="entry name" value="IQ"/>
    <property type="match status" value="1"/>
</dbReference>
<dbReference type="Gene3D" id="1.25.40.20">
    <property type="entry name" value="Ankyrin repeat-containing domain"/>
    <property type="match status" value="1"/>
</dbReference>
<dbReference type="EMBL" id="LGRX02018504">
    <property type="protein sequence ID" value="KAK3259728.1"/>
    <property type="molecule type" value="Genomic_DNA"/>
</dbReference>
<dbReference type="GO" id="GO:0004842">
    <property type="term" value="F:ubiquitin-protein transferase activity"/>
    <property type="evidence" value="ECO:0007669"/>
    <property type="project" value="TreeGrafter"/>
</dbReference>
<dbReference type="SUPFAM" id="SSF48403">
    <property type="entry name" value="Ankyrin repeat"/>
    <property type="match status" value="1"/>
</dbReference>
<dbReference type="PROSITE" id="PS50088">
    <property type="entry name" value="ANK_REPEAT"/>
    <property type="match status" value="2"/>
</dbReference>
<comment type="caution">
    <text evidence="6">The sequence shown here is derived from an EMBL/GenBank/DDBJ whole genome shotgun (WGS) entry which is preliminary data.</text>
</comment>
<organism evidence="6 7">
    <name type="scientific">Cymbomonas tetramitiformis</name>
    <dbReference type="NCBI Taxonomy" id="36881"/>
    <lineage>
        <taxon>Eukaryota</taxon>
        <taxon>Viridiplantae</taxon>
        <taxon>Chlorophyta</taxon>
        <taxon>Pyramimonadophyceae</taxon>
        <taxon>Pyramimonadales</taxon>
        <taxon>Pyramimonadaceae</taxon>
        <taxon>Cymbomonas</taxon>
    </lineage>
</organism>